<evidence type="ECO:0000313" key="1">
    <source>
        <dbReference type="EMBL" id="OAH43300.1"/>
    </source>
</evidence>
<evidence type="ECO:0008006" key="3">
    <source>
        <dbReference type="Google" id="ProtNLM"/>
    </source>
</evidence>
<name>A0A177JPV3_SPHYA</name>
<dbReference type="Proteomes" id="UP000077262">
    <property type="component" value="Unassembled WGS sequence"/>
</dbReference>
<comment type="caution">
    <text evidence="1">The sequence shown here is derived from an EMBL/GenBank/DDBJ whole genome shotgun (WGS) entry which is preliminary data.</text>
</comment>
<dbReference type="AlphaFoldDB" id="A0A177JPV3"/>
<protein>
    <recommendedName>
        <fullName evidence="3">ATP-grasp domain-containing protein</fullName>
    </recommendedName>
</protein>
<gene>
    <name evidence="1" type="ORF">AX777_10755</name>
</gene>
<accession>A0A177JPV3</accession>
<evidence type="ECO:0000313" key="2">
    <source>
        <dbReference type="Proteomes" id="UP000077262"/>
    </source>
</evidence>
<sequence>MKELSLVTGSIDFIVTPNEEWVFLEINPSGQFLWLEYDCPSVPLLDAFCKFLISRSDDFVYNNKPHVYLHEFDKIANLVMAEEPKIHEFIHSSVVPE</sequence>
<reference evidence="1 2" key="1">
    <citation type="submission" date="2016-02" db="EMBL/GenBank/DDBJ databases">
        <authorList>
            <person name="Wen L."/>
            <person name="He K."/>
            <person name="Yang H."/>
        </authorList>
    </citation>
    <scope>NUCLEOTIDE SEQUENCE [LARGE SCALE GENOMIC DNA]</scope>
    <source>
        <strain evidence="1 2">CD09_2</strain>
    </source>
</reference>
<organism evidence="1 2">
    <name type="scientific">Sphingobium yanoikuyae</name>
    <name type="common">Sphingomonas yanoikuyae</name>
    <dbReference type="NCBI Taxonomy" id="13690"/>
    <lineage>
        <taxon>Bacteria</taxon>
        <taxon>Pseudomonadati</taxon>
        <taxon>Pseudomonadota</taxon>
        <taxon>Alphaproteobacteria</taxon>
        <taxon>Sphingomonadales</taxon>
        <taxon>Sphingomonadaceae</taxon>
        <taxon>Sphingobium</taxon>
    </lineage>
</organism>
<dbReference type="EMBL" id="LSTR01000035">
    <property type="protein sequence ID" value="OAH43300.1"/>
    <property type="molecule type" value="Genomic_DNA"/>
</dbReference>
<dbReference type="Gene3D" id="3.30.470.20">
    <property type="entry name" value="ATP-grasp fold, B domain"/>
    <property type="match status" value="1"/>
</dbReference>
<proteinExistence type="predicted"/>